<proteinExistence type="predicted"/>
<accession>A0A3G8JTV1</accession>
<keyword evidence="3" id="KW-1185">Reference proteome</keyword>
<evidence type="ECO:0000313" key="2">
    <source>
        <dbReference type="EMBL" id="AZG48288.1"/>
    </source>
</evidence>
<dbReference type="OrthoDB" id="5065240at2"/>
<evidence type="ECO:0000313" key="3">
    <source>
        <dbReference type="Proteomes" id="UP000271469"/>
    </source>
</evidence>
<keyword evidence="1" id="KW-1133">Transmembrane helix</keyword>
<organism evidence="2 3">
    <name type="scientific">Gordonia insulae</name>
    <dbReference type="NCBI Taxonomy" id="2420509"/>
    <lineage>
        <taxon>Bacteria</taxon>
        <taxon>Bacillati</taxon>
        <taxon>Actinomycetota</taxon>
        <taxon>Actinomycetes</taxon>
        <taxon>Mycobacteriales</taxon>
        <taxon>Gordoniaceae</taxon>
        <taxon>Gordonia</taxon>
    </lineage>
</organism>
<feature type="transmembrane region" description="Helical" evidence="1">
    <location>
        <begin position="21"/>
        <end position="42"/>
    </location>
</feature>
<evidence type="ECO:0000256" key="1">
    <source>
        <dbReference type="SAM" id="Phobius"/>
    </source>
</evidence>
<gene>
    <name evidence="2" type="ORF">D7316_04905</name>
</gene>
<reference evidence="2 3" key="1">
    <citation type="submission" date="2018-11" db="EMBL/GenBank/DDBJ databases">
        <title>Gordonia insulae sp. nov., isolated from an island soil.</title>
        <authorList>
            <person name="Kim Y.S."/>
            <person name="Kim S.B."/>
        </authorList>
    </citation>
    <scope>NUCLEOTIDE SEQUENCE [LARGE SCALE GENOMIC DNA]</scope>
    <source>
        <strain evidence="2 3">MMS17-SY073</strain>
    </source>
</reference>
<dbReference type="KEGG" id="gom:D7316_04905"/>
<evidence type="ECO:0008006" key="4">
    <source>
        <dbReference type="Google" id="ProtNLM"/>
    </source>
</evidence>
<protein>
    <recommendedName>
        <fullName evidence="4">SHOCT domain-containing protein</fullName>
    </recommendedName>
</protein>
<name>A0A3G8JTV1_9ACTN</name>
<feature type="transmembrane region" description="Helical" evidence="1">
    <location>
        <begin position="49"/>
        <end position="73"/>
    </location>
</feature>
<dbReference type="EMBL" id="CP033972">
    <property type="protein sequence ID" value="AZG48288.1"/>
    <property type="molecule type" value="Genomic_DNA"/>
</dbReference>
<sequence length="281" mass="30631">MFGEAGTGPRVPGTVTSFLKIFGFVMLCGIVGPIFLVAYFLIDEPGTEWMLWTGLGVTLLDVAIALFVARLSIGGQQRSARLRTTGRMAVAEIRGVEQTNVQINDQPLMKLDLHIHGEGVAPFDTQKRTVVPIFQQPMLHRRTLAVLVDPTTNEYEIDWQGTALLTGSVPAQFTSGEDGRTYDLTGQTEPLIKILEILRQYDVSASGSIDLRSNPHARQAVMDVVRTYVDGGAVGPGREEGAPSPARTSGERLAELEGLRLRGAINDQEYAAARQRILDSI</sequence>
<dbReference type="Proteomes" id="UP000271469">
    <property type="component" value="Chromosome"/>
</dbReference>
<keyword evidence="1" id="KW-0812">Transmembrane</keyword>
<dbReference type="AlphaFoldDB" id="A0A3G8JTV1"/>
<keyword evidence="1" id="KW-0472">Membrane</keyword>